<proteinExistence type="inferred from homology"/>
<dbReference type="InterPro" id="IPR040442">
    <property type="entry name" value="Pyrv_kinase-like_dom_sf"/>
</dbReference>
<dbReference type="GO" id="GO:0016832">
    <property type="term" value="F:aldehyde-lyase activity"/>
    <property type="evidence" value="ECO:0007669"/>
    <property type="project" value="TreeGrafter"/>
</dbReference>
<reference evidence="6" key="1">
    <citation type="submission" date="2016-10" db="EMBL/GenBank/DDBJ databases">
        <authorList>
            <person name="Varghese N."/>
            <person name="Submissions S."/>
        </authorList>
    </citation>
    <scope>NUCLEOTIDE SEQUENCE [LARGE SCALE GENOMIC DNA]</scope>
    <source>
        <strain evidence="6">DSM 22002</strain>
    </source>
</reference>
<dbReference type="InterPro" id="IPR005000">
    <property type="entry name" value="Aldolase/citrate-lyase_domain"/>
</dbReference>
<dbReference type="Gene3D" id="3.20.20.60">
    <property type="entry name" value="Phosphoenolpyruvate-binding domains"/>
    <property type="match status" value="1"/>
</dbReference>
<dbReference type="Proteomes" id="UP000198822">
    <property type="component" value="Chromosome I"/>
</dbReference>
<evidence type="ECO:0000256" key="1">
    <source>
        <dbReference type="ARBA" id="ARBA00005568"/>
    </source>
</evidence>
<dbReference type="PANTHER" id="PTHR30502">
    <property type="entry name" value="2-KETO-3-DEOXY-L-RHAMNONATE ALDOLASE"/>
    <property type="match status" value="1"/>
</dbReference>
<gene>
    <name evidence="5" type="ORF">SAMN04489720_2012</name>
</gene>
<name>A0A1G8EFE1_9MICO</name>
<accession>A0A1G8EFE1</accession>
<organism evidence="5 6">
    <name type="scientific">Agrococcus jejuensis</name>
    <dbReference type="NCBI Taxonomy" id="399736"/>
    <lineage>
        <taxon>Bacteria</taxon>
        <taxon>Bacillati</taxon>
        <taxon>Actinomycetota</taxon>
        <taxon>Actinomycetes</taxon>
        <taxon>Micrococcales</taxon>
        <taxon>Microbacteriaceae</taxon>
        <taxon>Agrococcus</taxon>
    </lineage>
</organism>
<dbReference type="PANTHER" id="PTHR30502:SF0">
    <property type="entry name" value="PHOSPHOENOLPYRUVATE CARBOXYLASE FAMILY PROTEIN"/>
    <property type="match status" value="1"/>
</dbReference>
<keyword evidence="3" id="KW-0456">Lyase</keyword>
<dbReference type="InterPro" id="IPR015813">
    <property type="entry name" value="Pyrv/PenolPyrv_kinase-like_dom"/>
</dbReference>
<evidence type="ECO:0000259" key="4">
    <source>
        <dbReference type="Pfam" id="PF03328"/>
    </source>
</evidence>
<feature type="domain" description="HpcH/HpaI aldolase/citrate lyase" evidence="4">
    <location>
        <begin position="8"/>
        <end position="196"/>
    </location>
</feature>
<sequence length="244" mass="25944">MTTPKFAAWFSTPNVAGLEIVARAGYDTVIFDVEHGSFDLADLNRTIPFVKALGMTMLVKVGAPERSPIQQALDFGADGVIIPHILDVAQAAEVCGLAKLPPLGDRSLAGGRTMDYIGFDAEWAPRHNRETLCLPMIEDPAALDDVEAILALDTVDGVFVGPGDLFARRGGGGYVFDDFSDASLRAIARAARAAGKPWMMPAWSETEQRLAIEEGAHTIGVLQEFTALRLAFSGALASAKALAS</sequence>
<dbReference type="AlphaFoldDB" id="A0A1G8EFE1"/>
<dbReference type="RefSeq" id="WP_092504678.1">
    <property type="nucleotide sequence ID" value="NZ_LT629695.1"/>
</dbReference>
<protein>
    <submittedName>
        <fullName evidence="5">4-hydroxy-2-oxoheptanedioate aldolase</fullName>
    </submittedName>
</protein>
<evidence type="ECO:0000256" key="3">
    <source>
        <dbReference type="ARBA" id="ARBA00023239"/>
    </source>
</evidence>
<keyword evidence="2" id="KW-0479">Metal-binding</keyword>
<comment type="similarity">
    <text evidence="1">Belongs to the HpcH/HpaI aldolase family.</text>
</comment>
<dbReference type="GO" id="GO:0046872">
    <property type="term" value="F:metal ion binding"/>
    <property type="evidence" value="ECO:0007669"/>
    <property type="project" value="UniProtKB-KW"/>
</dbReference>
<dbReference type="GO" id="GO:0005737">
    <property type="term" value="C:cytoplasm"/>
    <property type="evidence" value="ECO:0007669"/>
    <property type="project" value="TreeGrafter"/>
</dbReference>
<evidence type="ECO:0000313" key="5">
    <source>
        <dbReference type="EMBL" id="SDH68500.1"/>
    </source>
</evidence>
<dbReference type="STRING" id="399736.SAMN04489720_2012"/>
<dbReference type="EMBL" id="LT629695">
    <property type="protein sequence ID" value="SDH68500.1"/>
    <property type="molecule type" value="Genomic_DNA"/>
</dbReference>
<evidence type="ECO:0000256" key="2">
    <source>
        <dbReference type="ARBA" id="ARBA00022723"/>
    </source>
</evidence>
<dbReference type="OrthoDB" id="3353438at2"/>
<dbReference type="Pfam" id="PF03328">
    <property type="entry name" value="HpcH_HpaI"/>
    <property type="match status" value="1"/>
</dbReference>
<dbReference type="InterPro" id="IPR050251">
    <property type="entry name" value="HpcH-HpaI_aldolase"/>
</dbReference>
<dbReference type="SUPFAM" id="SSF51621">
    <property type="entry name" value="Phosphoenolpyruvate/pyruvate domain"/>
    <property type="match status" value="1"/>
</dbReference>
<keyword evidence="6" id="KW-1185">Reference proteome</keyword>
<evidence type="ECO:0000313" key="6">
    <source>
        <dbReference type="Proteomes" id="UP000198822"/>
    </source>
</evidence>